<sequence length="38" mass="4567">MKKFHKRKMDRQSRRKQAMIKAVAEIVYKSISQMLATQ</sequence>
<protein>
    <submittedName>
        <fullName evidence="1">Uncharacterized protein</fullName>
    </submittedName>
</protein>
<organism evidence="1 2">
    <name type="scientific">Larinioides sclopetarius</name>
    <dbReference type="NCBI Taxonomy" id="280406"/>
    <lineage>
        <taxon>Eukaryota</taxon>
        <taxon>Metazoa</taxon>
        <taxon>Ecdysozoa</taxon>
        <taxon>Arthropoda</taxon>
        <taxon>Chelicerata</taxon>
        <taxon>Arachnida</taxon>
        <taxon>Araneae</taxon>
        <taxon>Araneomorphae</taxon>
        <taxon>Entelegynae</taxon>
        <taxon>Araneoidea</taxon>
        <taxon>Araneidae</taxon>
        <taxon>Larinioides</taxon>
    </lineage>
</organism>
<evidence type="ECO:0000313" key="1">
    <source>
        <dbReference type="EMBL" id="CAL1284698.1"/>
    </source>
</evidence>
<name>A0AAV2AL82_9ARAC</name>
<dbReference type="Proteomes" id="UP001497382">
    <property type="component" value="Unassembled WGS sequence"/>
</dbReference>
<accession>A0AAV2AL82</accession>
<evidence type="ECO:0000313" key="2">
    <source>
        <dbReference type="Proteomes" id="UP001497382"/>
    </source>
</evidence>
<gene>
    <name evidence="1" type="ORF">LARSCL_LOCUS13293</name>
</gene>
<reference evidence="1 2" key="1">
    <citation type="submission" date="2024-04" db="EMBL/GenBank/DDBJ databases">
        <authorList>
            <person name="Rising A."/>
            <person name="Reimegard J."/>
            <person name="Sonavane S."/>
            <person name="Akerstrom W."/>
            <person name="Nylinder S."/>
            <person name="Hedman E."/>
            <person name="Kallberg Y."/>
        </authorList>
    </citation>
    <scope>NUCLEOTIDE SEQUENCE [LARGE SCALE GENOMIC DNA]</scope>
</reference>
<dbReference type="AlphaFoldDB" id="A0AAV2AL82"/>
<proteinExistence type="predicted"/>
<keyword evidence="2" id="KW-1185">Reference proteome</keyword>
<dbReference type="EMBL" id="CAXIEN010000182">
    <property type="protein sequence ID" value="CAL1284698.1"/>
    <property type="molecule type" value="Genomic_DNA"/>
</dbReference>
<comment type="caution">
    <text evidence="1">The sequence shown here is derived from an EMBL/GenBank/DDBJ whole genome shotgun (WGS) entry which is preliminary data.</text>
</comment>